<feature type="domain" description="D-isomer specific 2-hydroxyacid dehydrogenase NAD-binding" evidence="6">
    <location>
        <begin position="113"/>
        <end position="291"/>
    </location>
</feature>
<dbReference type="SUPFAM" id="SSF52283">
    <property type="entry name" value="Formate/glycerate dehydrogenase catalytic domain-like"/>
    <property type="match status" value="1"/>
</dbReference>
<dbReference type="Gene3D" id="3.40.50.720">
    <property type="entry name" value="NAD(P)-binding Rossmann-like Domain"/>
    <property type="match status" value="2"/>
</dbReference>
<dbReference type="GO" id="GO:0051287">
    <property type="term" value="F:NAD binding"/>
    <property type="evidence" value="ECO:0007669"/>
    <property type="project" value="InterPro"/>
</dbReference>
<dbReference type="Pfam" id="PF02826">
    <property type="entry name" value="2-Hacid_dh_C"/>
    <property type="match status" value="1"/>
</dbReference>
<dbReference type="InterPro" id="IPR050418">
    <property type="entry name" value="D-iso_2-hydroxyacid_DH_PdxB"/>
</dbReference>
<dbReference type="STRING" id="419005.HMPREF1860_02086"/>
<evidence type="ECO:0000256" key="1">
    <source>
        <dbReference type="ARBA" id="ARBA00005854"/>
    </source>
</evidence>
<dbReference type="PATRIC" id="fig|419005.5.peg.2085"/>
<dbReference type="PROSITE" id="PS00671">
    <property type="entry name" value="D_2_HYDROXYACID_DH_3"/>
    <property type="match status" value="1"/>
</dbReference>
<dbReference type="PROSITE" id="PS00670">
    <property type="entry name" value="D_2_HYDROXYACID_DH_2"/>
    <property type="match status" value="1"/>
</dbReference>
<dbReference type="InterPro" id="IPR029752">
    <property type="entry name" value="D-isomer_DH_CS1"/>
</dbReference>
<organism evidence="7">
    <name type="scientific">Prevotella amnii</name>
    <dbReference type="NCBI Taxonomy" id="419005"/>
    <lineage>
        <taxon>Bacteria</taxon>
        <taxon>Pseudomonadati</taxon>
        <taxon>Bacteroidota</taxon>
        <taxon>Bacteroidia</taxon>
        <taxon>Bacteroidales</taxon>
        <taxon>Prevotellaceae</taxon>
        <taxon>Prevotella</taxon>
    </lineage>
</organism>
<dbReference type="SUPFAM" id="SSF51735">
    <property type="entry name" value="NAD(P)-binding Rossmann-fold domains"/>
    <property type="match status" value="1"/>
</dbReference>
<reference evidence="7 8" key="1">
    <citation type="submission" date="2016-01" db="EMBL/GenBank/DDBJ databases">
        <authorList>
            <person name="Oliw E.H."/>
        </authorList>
    </citation>
    <scope>NUCLEOTIDE SEQUENCE [LARGE SCALE GENOMIC DNA]</scope>
    <source>
        <strain evidence="7 8">DNF00307</strain>
    </source>
</reference>
<dbReference type="GO" id="GO:0016616">
    <property type="term" value="F:oxidoreductase activity, acting on the CH-OH group of donors, NAD or NADP as acceptor"/>
    <property type="evidence" value="ECO:0007669"/>
    <property type="project" value="InterPro"/>
</dbReference>
<sequence>MNNKNINIVALDCFTVNPGDLSWEEIKQFGNLTIYQRSTPKEVICRAKDADIILTNKVSINREVIASLPNLKYIGEMATGYNNIDIEACKERGITVCNIPAYSTDSVAQMVFAHLLNIAMMPDYYSSETRLGKWSSKKDFCYWDTPLMELSNKTLGIVGLGNIGKKVAEIAHAFGMDVNAFTSKPSSLLPDNIRKTTLEGLFATSDVVTLHCPLNDSTYKMINAETLAMMHQGTILINTGRGGLIDEDAVANALESQHLRAYCADVMTQEPPEANNRLIKAPHAYITPHIAWATLEARSRLMKIAVENIRKYLEGKPQNIINK</sequence>
<evidence type="ECO:0000256" key="3">
    <source>
        <dbReference type="ARBA" id="ARBA00023027"/>
    </source>
</evidence>
<dbReference type="InterPro" id="IPR029753">
    <property type="entry name" value="D-isomer_DH_CS"/>
</dbReference>
<dbReference type="Pfam" id="PF00389">
    <property type="entry name" value="2-Hacid_dh"/>
    <property type="match status" value="1"/>
</dbReference>
<keyword evidence="2 4" id="KW-0560">Oxidoreductase</keyword>
<keyword evidence="3" id="KW-0520">NAD</keyword>
<evidence type="ECO:0000313" key="7">
    <source>
        <dbReference type="EMBL" id="KXB74290.1"/>
    </source>
</evidence>
<feature type="domain" description="D-isomer specific 2-hydroxyacid dehydrogenase catalytic" evidence="5">
    <location>
        <begin position="23"/>
        <end position="322"/>
    </location>
</feature>
<dbReference type="PANTHER" id="PTHR43761">
    <property type="entry name" value="D-ISOMER SPECIFIC 2-HYDROXYACID DEHYDROGENASE FAMILY PROTEIN (AFU_ORTHOLOGUE AFUA_1G13630)"/>
    <property type="match status" value="1"/>
</dbReference>
<evidence type="ECO:0000256" key="2">
    <source>
        <dbReference type="ARBA" id="ARBA00023002"/>
    </source>
</evidence>
<dbReference type="InterPro" id="IPR006139">
    <property type="entry name" value="D-isomer_2_OHA_DH_cat_dom"/>
</dbReference>
<evidence type="ECO:0000313" key="8">
    <source>
        <dbReference type="Proteomes" id="UP000070531"/>
    </source>
</evidence>
<comment type="similarity">
    <text evidence="1 4">Belongs to the D-isomer specific 2-hydroxyacid dehydrogenase family.</text>
</comment>
<dbReference type="PROSITE" id="PS00065">
    <property type="entry name" value="D_2_HYDROXYACID_DH_1"/>
    <property type="match status" value="1"/>
</dbReference>
<evidence type="ECO:0000256" key="4">
    <source>
        <dbReference type="RuleBase" id="RU003719"/>
    </source>
</evidence>
<comment type="caution">
    <text evidence="7">The sequence shown here is derived from an EMBL/GenBank/DDBJ whole genome shotgun (WGS) entry which is preliminary data.</text>
</comment>
<evidence type="ECO:0000259" key="6">
    <source>
        <dbReference type="Pfam" id="PF02826"/>
    </source>
</evidence>
<dbReference type="AlphaFoldDB" id="A0A134B2W9"/>
<proteinExistence type="inferred from homology"/>
<dbReference type="CDD" id="cd12162">
    <property type="entry name" value="2-Hacid_dh_4"/>
    <property type="match status" value="1"/>
</dbReference>
<dbReference type="EMBL" id="LSDL01000152">
    <property type="protein sequence ID" value="KXB74290.1"/>
    <property type="molecule type" value="Genomic_DNA"/>
</dbReference>
<accession>A0A134B2W9</accession>
<dbReference type="InterPro" id="IPR006140">
    <property type="entry name" value="D-isomer_DH_NAD-bd"/>
</dbReference>
<gene>
    <name evidence="7" type="ORF">HMPREF1860_02086</name>
</gene>
<name>A0A134B2W9_9BACT</name>
<dbReference type="PANTHER" id="PTHR43761:SF1">
    <property type="entry name" value="D-ISOMER SPECIFIC 2-HYDROXYACID DEHYDROGENASE CATALYTIC DOMAIN-CONTAINING PROTEIN-RELATED"/>
    <property type="match status" value="1"/>
</dbReference>
<dbReference type="Proteomes" id="UP000070531">
    <property type="component" value="Unassembled WGS sequence"/>
</dbReference>
<dbReference type="InterPro" id="IPR036291">
    <property type="entry name" value="NAD(P)-bd_dom_sf"/>
</dbReference>
<evidence type="ECO:0000259" key="5">
    <source>
        <dbReference type="Pfam" id="PF00389"/>
    </source>
</evidence>
<protein>
    <submittedName>
        <fullName evidence="7">Putative glycerate dehydrogenase</fullName>
    </submittedName>
</protein>